<evidence type="ECO:0000313" key="2">
    <source>
        <dbReference type="EMBL" id="RUS33249.1"/>
    </source>
</evidence>
<keyword evidence="1" id="KW-0812">Transmembrane</keyword>
<dbReference type="Proteomes" id="UP000274822">
    <property type="component" value="Unassembled WGS sequence"/>
</dbReference>
<name>A0A433QTY2_9FUNG</name>
<comment type="caution">
    <text evidence="2">The sequence shown here is derived from an EMBL/GenBank/DDBJ whole genome shotgun (WGS) entry which is preliminary data.</text>
</comment>
<dbReference type="AlphaFoldDB" id="A0A433QTY2"/>
<evidence type="ECO:0000313" key="3">
    <source>
        <dbReference type="Proteomes" id="UP000274822"/>
    </source>
</evidence>
<keyword evidence="1" id="KW-0472">Membrane</keyword>
<keyword evidence="1" id="KW-1133">Transmembrane helix</keyword>
<protein>
    <submittedName>
        <fullName evidence="2">Uncharacterized protein</fullName>
    </submittedName>
</protein>
<reference evidence="2 3" key="1">
    <citation type="journal article" date="2018" name="New Phytol.">
        <title>Phylogenomics of Endogonaceae and evolution of mycorrhizas within Mucoromycota.</title>
        <authorList>
            <person name="Chang Y."/>
            <person name="Desiro A."/>
            <person name="Na H."/>
            <person name="Sandor L."/>
            <person name="Lipzen A."/>
            <person name="Clum A."/>
            <person name="Barry K."/>
            <person name="Grigoriev I.V."/>
            <person name="Martin F.M."/>
            <person name="Stajich J.E."/>
            <person name="Smith M.E."/>
            <person name="Bonito G."/>
            <person name="Spatafora J.W."/>
        </authorList>
    </citation>
    <scope>NUCLEOTIDE SEQUENCE [LARGE SCALE GENOMIC DNA]</scope>
    <source>
        <strain evidence="2 3">AD002</strain>
    </source>
</reference>
<gene>
    <name evidence="2" type="ORF">BC938DRAFT_472388</name>
</gene>
<proteinExistence type="predicted"/>
<sequence>MVGARGDLRMEYNIAVIFSLSLYISCSTYSIRSTLSRSPLPIFTDTPPQHASQALPESGRDYVHLHVLPKYDEGPVQAGRGGHLRLHQYELLDLTGRCHFDASLRNHYDLVRDSGPLSVSSCIPLSIL</sequence>
<evidence type="ECO:0000256" key="1">
    <source>
        <dbReference type="SAM" id="Phobius"/>
    </source>
</evidence>
<feature type="transmembrane region" description="Helical" evidence="1">
    <location>
        <begin position="12"/>
        <end position="31"/>
    </location>
</feature>
<accession>A0A433QTY2</accession>
<dbReference type="EMBL" id="RBNJ01001342">
    <property type="protein sequence ID" value="RUS33249.1"/>
    <property type="molecule type" value="Genomic_DNA"/>
</dbReference>
<organism evidence="2 3">
    <name type="scientific">Jimgerdemannia flammicorona</name>
    <dbReference type="NCBI Taxonomy" id="994334"/>
    <lineage>
        <taxon>Eukaryota</taxon>
        <taxon>Fungi</taxon>
        <taxon>Fungi incertae sedis</taxon>
        <taxon>Mucoromycota</taxon>
        <taxon>Mucoromycotina</taxon>
        <taxon>Endogonomycetes</taxon>
        <taxon>Endogonales</taxon>
        <taxon>Endogonaceae</taxon>
        <taxon>Jimgerdemannia</taxon>
    </lineage>
</organism>
<keyword evidence="3" id="KW-1185">Reference proteome</keyword>